<dbReference type="EMBL" id="BMCK01000002">
    <property type="protein sequence ID" value="GGD16871.1"/>
    <property type="molecule type" value="Genomic_DNA"/>
</dbReference>
<dbReference type="InterPro" id="IPR002629">
    <property type="entry name" value="Met_Synth_C/arc"/>
</dbReference>
<comment type="caution">
    <text evidence="2">The sequence shown here is derived from an EMBL/GenBank/DDBJ whole genome shotgun (WGS) entry which is preliminary data.</text>
</comment>
<protein>
    <recommendedName>
        <fullName evidence="1">Cobalamin-independent methionine synthase MetE C-terminal/archaeal domain-containing protein</fullName>
    </recommendedName>
</protein>
<name>A0ABQ1Q8G0_9ACTN</name>
<accession>A0ABQ1Q8G0</accession>
<evidence type="ECO:0000259" key="1">
    <source>
        <dbReference type="Pfam" id="PF01717"/>
    </source>
</evidence>
<dbReference type="Pfam" id="PF01717">
    <property type="entry name" value="Meth_synt_2"/>
    <property type="match status" value="1"/>
</dbReference>
<dbReference type="RefSeq" id="WP_229721476.1">
    <property type="nucleotide sequence ID" value="NZ_BMCK01000002.1"/>
</dbReference>
<sequence length="362" mass="37518">MSLLLPGDEGFGASETTSTEVVRTGPLATGIGSMPGGEVLQEADNARAYTEAVRVVLGELEDGAHLPELPGRGAVADMVGRGLALVAGLGADLQPAGWRLTGGPGGLDQRRARSLLAQDLDTVEELTQGYEGTFKVQVAGPWTLAATVEKPRGDKVLSDFGARRDLAQGLAEGLRDHVADVRRRVPSAARLVVQVDEPALSAVMQAHVPTASGFGRHRRVDPPEASALLAEVLGAVTDAGAEPWVHSCAADVPWDLVSDAGAVGLLVDLDRVDAVAIDHLAAHLERGGVLGLGVLPSTDPTGAIGDKAVTERVLRWLDMVGFDPEEVAPRIVVTPSCGLAGASTTWARRALSLAAATARHLS</sequence>
<feature type="domain" description="Cobalamin-independent methionine synthase MetE C-terminal/archaeal" evidence="1">
    <location>
        <begin position="163"/>
        <end position="359"/>
    </location>
</feature>
<reference evidence="3" key="1">
    <citation type="journal article" date="2019" name="Int. J. Syst. Evol. Microbiol.">
        <title>The Global Catalogue of Microorganisms (GCM) 10K type strain sequencing project: providing services to taxonomists for standard genome sequencing and annotation.</title>
        <authorList>
            <consortium name="The Broad Institute Genomics Platform"/>
            <consortium name="The Broad Institute Genome Sequencing Center for Infectious Disease"/>
            <person name="Wu L."/>
            <person name="Ma J."/>
        </authorList>
    </citation>
    <scope>NUCLEOTIDE SEQUENCE [LARGE SCALE GENOMIC DNA]</scope>
    <source>
        <strain evidence="3">CCM 7403</strain>
    </source>
</reference>
<dbReference type="Proteomes" id="UP000630594">
    <property type="component" value="Unassembled WGS sequence"/>
</dbReference>
<keyword evidence="3" id="KW-1185">Reference proteome</keyword>
<dbReference type="InterPro" id="IPR038071">
    <property type="entry name" value="UROD/MetE-like_sf"/>
</dbReference>
<gene>
    <name evidence="2" type="ORF">GCM10007231_14790</name>
</gene>
<proteinExistence type="predicted"/>
<organism evidence="2 3">
    <name type="scientific">Nocardioides daphniae</name>
    <dbReference type="NCBI Taxonomy" id="402297"/>
    <lineage>
        <taxon>Bacteria</taxon>
        <taxon>Bacillati</taxon>
        <taxon>Actinomycetota</taxon>
        <taxon>Actinomycetes</taxon>
        <taxon>Propionibacteriales</taxon>
        <taxon>Nocardioidaceae</taxon>
        <taxon>Nocardioides</taxon>
    </lineage>
</organism>
<dbReference type="Gene3D" id="3.20.20.210">
    <property type="match status" value="1"/>
</dbReference>
<dbReference type="SUPFAM" id="SSF51726">
    <property type="entry name" value="UROD/MetE-like"/>
    <property type="match status" value="1"/>
</dbReference>
<evidence type="ECO:0000313" key="2">
    <source>
        <dbReference type="EMBL" id="GGD16871.1"/>
    </source>
</evidence>
<evidence type="ECO:0000313" key="3">
    <source>
        <dbReference type="Proteomes" id="UP000630594"/>
    </source>
</evidence>